<dbReference type="PANTHER" id="PTHR33841">
    <property type="entry name" value="DNA METHYLTRANSFERASE YEEA-RELATED"/>
    <property type="match status" value="1"/>
</dbReference>
<dbReference type="PATRIC" id="fig|762968.3.peg.2841"/>
<dbReference type="SUPFAM" id="SSF53335">
    <property type="entry name" value="S-adenosyl-L-methionine-dependent methyltransferases"/>
    <property type="match status" value="1"/>
</dbReference>
<dbReference type="Proteomes" id="UP000003598">
    <property type="component" value="Unassembled WGS sequence"/>
</dbReference>
<dbReference type="HOGENOM" id="CLU_044835_0_0_10"/>
<dbReference type="GO" id="GO:0032259">
    <property type="term" value="P:methylation"/>
    <property type="evidence" value="ECO:0007669"/>
    <property type="project" value="UniProtKB-KW"/>
</dbReference>
<organism evidence="4 5">
    <name type="scientific">Paraprevotella clara YIT 11840</name>
    <dbReference type="NCBI Taxonomy" id="762968"/>
    <lineage>
        <taxon>Bacteria</taxon>
        <taxon>Pseudomonadati</taxon>
        <taxon>Bacteroidota</taxon>
        <taxon>Bacteroidia</taxon>
        <taxon>Bacteroidales</taxon>
        <taxon>Prevotellaceae</taxon>
        <taxon>Paraprevotella</taxon>
    </lineage>
</organism>
<evidence type="ECO:0000313" key="4">
    <source>
        <dbReference type="EMBL" id="EHG99070.1"/>
    </source>
</evidence>
<comment type="caution">
    <text evidence="4">The sequence shown here is derived from an EMBL/GenBank/DDBJ whole genome shotgun (WGS) entry which is preliminary data.</text>
</comment>
<name>G5SV03_9BACT</name>
<sequence>MTANSCIETIRNLPQASANAHMQRLCGISHFFEDGYDFHSIIHSPAIVREDKEEYGDWQTNQDLALSICHLLKKQGIRPQVIIEPTCGKGHFILAALQTFDNIEEIYGIEIYKPYLQTLKLDILQHYLDHPQASKSTIHLLHRNFFDFDFQPIKTSFKGKDILVIGNPPWVTNSKLGEIQSNNLPPKSNFKKAKGLEAITGKGNFDIAEYICIQMIKLLSGEQAHLALLLKNSVIKNIVAGQNQEQFPIRRIEQYNIDAKREFGATVAASLLHLTMGDNGAQRCQVNDFYTSTPSHEYGWVNGCFVADVSSYEQYKYIDGTSPLKWWSGVKHDCAKIMELTLQDGKWVNGFGQVADIEDTAVYPLIKSSDIKKDKTSTSRKFIIITQKSTSEETEWLKSKCPKTYQYLIENAELLDKRGSSIYRNRPRFCLFGIGKYSFKRYKVVVSGLYKHTYFTLVESPNGKPMMLDDTCYSLGFDEYDNAFAAQCLLNSIPIQAFIRSLLFSDAKRVINKDLLMRIDLLKAAQHLKGKDIGLNESIWNRFISFLKLNAIPKQHSLF</sequence>
<accession>G5SV03</accession>
<protein>
    <submittedName>
        <fullName evidence="4">Uncharacterized protein</fullName>
    </submittedName>
</protein>
<dbReference type="RefSeq" id="WP_008622273.1">
    <property type="nucleotide sequence ID" value="NZ_JH376618.1"/>
</dbReference>
<dbReference type="EMBL" id="AFFY01000047">
    <property type="protein sequence ID" value="EHG99070.1"/>
    <property type="molecule type" value="Genomic_DNA"/>
</dbReference>
<dbReference type="InterPro" id="IPR050953">
    <property type="entry name" value="N4_N6_ade-DNA_methylase"/>
</dbReference>
<keyword evidence="3" id="KW-0949">S-adenosyl-L-methionine</keyword>
<dbReference type="GO" id="GO:0008168">
    <property type="term" value="F:methyltransferase activity"/>
    <property type="evidence" value="ECO:0007669"/>
    <property type="project" value="UniProtKB-KW"/>
</dbReference>
<evidence type="ECO:0000256" key="2">
    <source>
        <dbReference type="ARBA" id="ARBA00022679"/>
    </source>
</evidence>
<keyword evidence="2" id="KW-0808">Transferase</keyword>
<evidence type="ECO:0000313" key="5">
    <source>
        <dbReference type="Proteomes" id="UP000003598"/>
    </source>
</evidence>
<dbReference type="InterPro" id="IPR029063">
    <property type="entry name" value="SAM-dependent_MTases_sf"/>
</dbReference>
<keyword evidence="5" id="KW-1185">Reference proteome</keyword>
<evidence type="ECO:0000256" key="3">
    <source>
        <dbReference type="ARBA" id="ARBA00022691"/>
    </source>
</evidence>
<proteinExistence type="predicted"/>
<evidence type="ECO:0000256" key="1">
    <source>
        <dbReference type="ARBA" id="ARBA00022603"/>
    </source>
</evidence>
<gene>
    <name evidence="4" type="ORF">HMPREF9441_03218</name>
</gene>
<dbReference type="AlphaFoldDB" id="G5SV03"/>
<dbReference type="OrthoDB" id="32195at2"/>
<dbReference type="STRING" id="762968.HMPREF9441_03218"/>
<dbReference type="eggNOG" id="COG0827">
    <property type="taxonomic scope" value="Bacteria"/>
</dbReference>
<dbReference type="Gene3D" id="3.40.50.150">
    <property type="entry name" value="Vaccinia Virus protein VP39"/>
    <property type="match status" value="1"/>
</dbReference>
<reference evidence="4 5" key="1">
    <citation type="submission" date="2011-03" db="EMBL/GenBank/DDBJ databases">
        <authorList>
            <person name="Weinstock G."/>
            <person name="Sodergren E."/>
            <person name="Clifton S."/>
            <person name="Fulton L."/>
            <person name="Fulton B."/>
            <person name="Courtney L."/>
            <person name="Fronick C."/>
            <person name="Harrison M."/>
            <person name="Strong C."/>
            <person name="Farmer C."/>
            <person name="Delahaunty K."/>
            <person name="Markovic C."/>
            <person name="Hall O."/>
            <person name="Minx P."/>
            <person name="Tomlinson C."/>
            <person name="Mitreva M."/>
            <person name="Hou S."/>
            <person name="Chen J."/>
            <person name="Wollam A."/>
            <person name="Pepin K.H."/>
            <person name="Johnson M."/>
            <person name="Bhonagiri V."/>
            <person name="Zhang X."/>
            <person name="Suruliraj S."/>
            <person name="Warren W."/>
            <person name="Chinwalla A."/>
            <person name="Mardis E.R."/>
            <person name="Wilson R.K."/>
        </authorList>
    </citation>
    <scope>NUCLEOTIDE SEQUENCE [LARGE SCALE GENOMIC DNA]</scope>
    <source>
        <strain evidence="4 5">YIT 11840</strain>
    </source>
</reference>
<dbReference type="GeneID" id="93558475"/>
<keyword evidence="1" id="KW-0489">Methyltransferase</keyword>
<dbReference type="PANTHER" id="PTHR33841:SF5">
    <property type="entry name" value="DNA METHYLASE (MODIFICATION METHYLASE) (METHYLTRANSFERASE)-RELATED"/>
    <property type="match status" value="1"/>
</dbReference>